<sequence>MGWDETQPAQATSSAVHQLDTLSRLHELPEEEGGPETVLPPACVVAAARLDIVGVVEEALRDNPGPSDTLRAICSFQQWFAPWTHTSRLACRPGVARTLALLPRRFWWPEMKEETAKFVAACSN</sequence>
<evidence type="ECO:0000313" key="4">
    <source>
        <dbReference type="Proteomes" id="UP001152622"/>
    </source>
</evidence>
<reference evidence="3" key="1">
    <citation type="journal article" date="2023" name="Science">
        <title>Genome structures resolve the early diversification of teleost fishes.</title>
        <authorList>
            <person name="Parey E."/>
            <person name="Louis A."/>
            <person name="Montfort J."/>
            <person name="Bouchez O."/>
            <person name="Roques C."/>
            <person name="Iampietro C."/>
            <person name="Lluch J."/>
            <person name="Castinel A."/>
            <person name="Donnadieu C."/>
            <person name="Desvignes T."/>
            <person name="Floi Bucao C."/>
            <person name="Jouanno E."/>
            <person name="Wen M."/>
            <person name="Mejri S."/>
            <person name="Dirks R."/>
            <person name="Jansen H."/>
            <person name="Henkel C."/>
            <person name="Chen W.J."/>
            <person name="Zahm M."/>
            <person name="Cabau C."/>
            <person name="Klopp C."/>
            <person name="Thompson A.W."/>
            <person name="Robinson-Rechavi M."/>
            <person name="Braasch I."/>
            <person name="Lecointre G."/>
            <person name="Bobe J."/>
            <person name="Postlethwait J.H."/>
            <person name="Berthelot C."/>
            <person name="Roest Crollius H."/>
            <person name="Guiguen Y."/>
        </authorList>
    </citation>
    <scope>NUCLEOTIDE SEQUENCE</scope>
    <source>
        <strain evidence="3">WJC10195</strain>
    </source>
</reference>
<protein>
    <recommendedName>
        <fullName evidence="2">Integrase zinc-binding domain-containing protein</fullName>
    </recommendedName>
</protein>
<feature type="domain" description="Integrase zinc-binding" evidence="2">
    <location>
        <begin position="84"/>
        <end position="123"/>
    </location>
</feature>
<dbReference type="AlphaFoldDB" id="A0A9Q1GB87"/>
<dbReference type="EMBL" id="JAINUF010000001">
    <property type="protein sequence ID" value="KAJ8380959.1"/>
    <property type="molecule type" value="Genomic_DNA"/>
</dbReference>
<feature type="region of interest" description="Disordered" evidence="1">
    <location>
        <begin position="1"/>
        <end position="37"/>
    </location>
</feature>
<dbReference type="Gene3D" id="1.10.340.70">
    <property type="match status" value="1"/>
</dbReference>
<evidence type="ECO:0000259" key="2">
    <source>
        <dbReference type="Pfam" id="PF17921"/>
    </source>
</evidence>
<evidence type="ECO:0000256" key="1">
    <source>
        <dbReference type="SAM" id="MobiDB-lite"/>
    </source>
</evidence>
<evidence type="ECO:0000313" key="3">
    <source>
        <dbReference type="EMBL" id="KAJ8380959.1"/>
    </source>
</evidence>
<organism evidence="3 4">
    <name type="scientific">Synaphobranchus kaupii</name>
    <name type="common">Kaup's arrowtooth eel</name>
    <dbReference type="NCBI Taxonomy" id="118154"/>
    <lineage>
        <taxon>Eukaryota</taxon>
        <taxon>Metazoa</taxon>
        <taxon>Chordata</taxon>
        <taxon>Craniata</taxon>
        <taxon>Vertebrata</taxon>
        <taxon>Euteleostomi</taxon>
        <taxon>Actinopterygii</taxon>
        <taxon>Neopterygii</taxon>
        <taxon>Teleostei</taxon>
        <taxon>Anguilliformes</taxon>
        <taxon>Synaphobranchidae</taxon>
        <taxon>Synaphobranchus</taxon>
    </lineage>
</organism>
<proteinExistence type="predicted"/>
<accession>A0A9Q1GB87</accession>
<feature type="compositionally biased region" description="Polar residues" evidence="1">
    <location>
        <begin position="7"/>
        <end position="16"/>
    </location>
</feature>
<dbReference type="Proteomes" id="UP001152622">
    <property type="component" value="Chromosome 1"/>
</dbReference>
<dbReference type="Pfam" id="PF17921">
    <property type="entry name" value="Integrase_H2C2"/>
    <property type="match status" value="1"/>
</dbReference>
<dbReference type="OrthoDB" id="775972at2759"/>
<gene>
    <name evidence="3" type="ORF">SKAU_G00017370</name>
</gene>
<name>A0A9Q1GB87_SYNKA</name>
<keyword evidence="4" id="KW-1185">Reference proteome</keyword>
<dbReference type="InterPro" id="IPR041588">
    <property type="entry name" value="Integrase_H2C2"/>
</dbReference>
<comment type="caution">
    <text evidence="3">The sequence shown here is derived from an EMBL/GenBank/DDBJ whole genome shotgun (WGS) entry which is preliminary data.</text>
</comment>